<dbReference type="HOGENOM" id="CLU_203783_0_0_0"/>
<dbReference type="AlphaFoldDB" id="Q0EY64"/>
<dbReference type="RefSeq" id="WP_009851365.1">
    <property type="nucleotide sequence ID" value="NZ_DS022295.1"/>
</dbReference>
<dbReference type="InParanoid" id="Q0EY64"/>
<dbReference type="OrthoDB" id="5567088at2"/>
<evidence type="ECO:0000313" key="2">
    <source>
        <dbReference type="Proteomes" id="UP000005297"/>
    </source>
</evidence>
<comment type="caution">
    <text evidence="1">The sequence shown here is derived from an EMBL/GenBank/DDBJ whole genome shotgun (WGS) entry which is preliminary data.</text>
</comment>
<evidence type="ECO:0000313" key="1">
    <source>
        <dbReference type="EMBL" id="EAU54162.1"/>
    </source>
</evidence>
<reference evidence="1 2" key="1">
    <citation type="submission" date="2006-09" db="EMBL/GenBank/DDBJ databases">
        <authorList>
            <person name="Emerson D."/>
            <person name="Ferriera S."/>
            <person name="Johnson J."/>
            <person name="Kravitz S."/>
            <person name="Halpern A."/>
            <person name="Remington K."/>
            <person name="Beeson K."/>
            <person name="Tran B."/>
            <person name="Rogers Y.-H."/>
            <person name="Friedman R."/>
            <person name="Venter J.C."/>
        </authorList>
    </citation>
    <scope>NUCLEOTIDE SEQUENCE [LARGE SCALE GENOMIC DNA]</scope>
    <source>
        <strain evidence="1 2">PV-1</strain>
    </source>
</reference>
<protein>
    <recommendedName>
        <fullName evidence="3">Rho termination factor N-terminal domain-containing protein</fullName>
    </recommendedName>
</protein>
<dbReference type="eggNOG" id="ENOG50329T8">
    <property type="taxonomic scope" value="Bacteria"/>
</dbReference>
<keyword evidence="2" id="KW-1185">Reference proteome</keyword>
<accession>Q0EY64</accession>
<organism evidence="1 2">
    <name type="scientific">Mariprofundus ferrooxydans PV-1</name>
    <dbReference type="NCBI Taxonomy" id="314345"/>
    <lineage>
        <taxon>Bacteria</taxon>
        <taxon>Pseudomonadati</taxon>
        <taxon>Pseudomonadota</taxon>
        <taxon>Candidatius Mariprofundia</taxon>
        <taxon>Mariprofundales</taxon>
        <taxon>Mariprofundaceae</taxon>
        <taxon>Mariprofundus</taxon>
    </lineage>
</organism>
<dbReference type="EMBL" id="AATS01000011">
    <property type="protein sequence ID" value="EAU54162.1"/>
    <property type="molecule type" value="Genomic_DNA"/>
</dbReference>
<gene>
    <name evidence="1" type="ORF">SPV1_05357</name>
</gene>
<dbReference type="STRING" id="314344.AL013_04520"/>
<evidence type="ECO:0008006" key="3">
    <source>
        <dbReference type="Google" id="ProtNLM"/>
    </source>
</evidence>
<sequence length="64" mass="6956">MSSKKVTKKQLLEMASDLNIKGAAKLNKAALIHTIQIAEGNSPCFQTITNCAVTPCMYRAECQV</sequence>
<dbReference type="Proteomes" id="UP000005297">
    <property type="component" value="Unassembled WGS sequence"/>
</dbReference>
<name>Q0EY64_9PROT</name>
<proteinExistence type="predicted"/>